<evidence type="ECO:0000313" key="4">
    <source>
        <dbReference type="Proteomes" id="UP000178666"/>
    </source>
</evidence>
<gene>
    <name evidence="2" type="ORF">A8L58_10715</name>
    <name evidence="1" type="ORF">AXH35_09275</name>
</gene>
<dbReference type="Proteomes" id="UP000075221">
    <property type="component" value="Chromosome"/>
</dbReference>
<sequence length="121" mass="14072">MGKLARLMAVKDARPYWDRLRALYETHIDEPQLAEGLADALGRSAGKEQFDGLVELLRDDSRDDVRVMFISEIIRIGREQGWKVIESVADDPVLGKEASYRLHQRDLRRRAKARRDARRNR</sequence>
<organism evidence="1 3">
    <name type="scientific">Acidipropionibacterium acidipropionici</name>
    <dbReference type="NCBI Taxonomy" id="1748"/>
    <lineage>
        <taxon>Bacteria</taxon>
        <taxon>Bacillati</taxon>
        <taxon>Actinomycetota</taxon>
        <taxon>Actinomycetes</taxon>
        <taxon>Propionibacteriales</taxon>
        <taxon>Propionibacteriaceae</taxon>
        <taxon>Acidipropionibacterium</taxon>
    </lineage>
</organism>
<keyword evidence="4" id="KW-1185">Reference proteome</keyword>
<dbReference type="EMBL" id="CP014352">
    <property type="protein sequence ID" value="AMS05611.1"/>
    <property type="molecule type" value="Genomic_DNA"/>
</dbReference>
<dbReference type="EMBL" id="CP015970">
    <property type="protein sequence ID" value="AOZ47081.1"/>
    <property type="molecule type" value="Genomic_DNA"/>
</dbReference>
<name>A0AAC8YF97_9ACTN</name>
<accession>A0AAC8YF97</accession>
<protein>
    <submittedName>
        <fullName evidence="1">Uncharacterized protein</fullName>
    </submittedName>
</protein>
<dbReference type="AlphaFoldDB" id="A0AAC8YF97"/>
<evidence type="ECO:0000313" key="2">
    <source>
        <dbReference type="EMBL" id="AOZ47081.1"/>
    </source>
</evidence>
<proteinExistence type="predicted"/>
<evidence type="ECO:0000313" key="1">
    <source>
        <dbReference type="EMBL" id="AMS05611.1"/>
    </source>
</evidence>
<reference evidence="1 3" key="2">
    <citation type="submission" date="2016-02" db="EMBL/GenBank/DDBJ databases">
        <title>Complete Genome Sequence of Propionibacterium acidipropionici ATCC 55737.</title>
        <authorList>
            <person name="Luna Flores C.H."/>
            <person name="Nielsen L.K."/>
            <person name="Marcellin E."/>
        </authorList>
    </citation>
    <scope>NUCLEOTIDE SEQUENCE [LARGE SCALE GENOMIC DNA]</scope>
    <source>
        <strain evidence="1 3">ATCC 55737</strain>
    </source>
</reference>
<evidence type="ECO:0000313" key="3">
    <source>
        <dbReference type="Proteomes" id="UP000075221"/>
    </source>
</evidence>
<reference evidence="2 4" key="1">
    <citation type="journal article" date="2016" name="Plant Dis.">
        <title>Improved production of propionic acid using genome shuffling.</title>
        <authorList>
            <person name="Luna-Flores C.H."/>
            <person name="Palfreyman R.W."/>
            <person name="Kromer J.O."/>
            <person name="Nielsen L.K."/>
            <person name="Marcellin E."/>
        </authorList>
    </citation>
    <scope>NUCLEOTIDE SEQUENCE [LARGE SCALE GENOMIC DNA]</scope>
    <source>
        <strain evidence="2 4">F3E8</strain>
    </source>
</reference>
<dbReference type="Proteomes" id="UP000178666">
    <property type="component" value="Chromosome"/>
</dbReference>